<dbReference type="GeneID" id="94432096"/>
<comment type="caution">
    <text evidence="1">The sequence shown here is derived from an EMBL/GenBank/DDBJ whole genome shotgun (WGS) entry which is preliminary data.</text>
</comment>
<dbReference type="EMBL" id="MIGC01004996">
    <property type="protein sequence ID" value="PHJ17418.1"/>
    <property type="molecule type" value="Genomic_DNA"/>
</dbReference>
<sequence length="51" mass="5997">MEHTPLGTPKRGTEILCHHTHRSISNHVGVCVYKRRFPRRSFAHMRFVKAL</sequence>
<dbReference type="AlphaFoldDB" id="A0A2C6KLB9"/>
<name>A0A2C6KLB9_9APIC</name>
<reference evidence="1 2" key="1">
    <citation type="journal article" date="2017" name="Int. J. Parasitol.">
        <title>The genome of the protozoan parasite Cystoisospora suis and a reverse vaccinology approach to identify vaccine candidates.</title>
        <authorList>
            <person name="Palmieri N."/>
            <person name="Shrestha A."/>
            <person name="Ruttkowski B."/>
            <person name="Beck T."/>
            <person name="Vogl C."/>
            <person name="Tomley F."/>
            <person name="Blake D.P."/>
            <person name="Joachim A."/>
        </authorList>
    </citation>
    <scope>NUCLEOTIDE SEQUENCE [LARGE SCALE GENOMIC DNA]</scope>
    <source>
        <strain evidence="1 2">Wien I</strain>
    </source>
</reference>
<dbReference type="RefSeq" id="XP_067919139.1">
    <property type="nucleotide sequence ID" value="XM_068068885.1"/>
</dbReference>
<protein>
    <submittedName>
        <fullName evidence="1">Uncharacterized protein</fullName>
    </submittedName>
</protein>
<keyword evidence="2" id="KW-1185">Reference proteome</keyword>
<proteinExistence type="predicted"/>
<gene>
    <name evidence="1" type="ORF">CSUI_008760</name>
</gene>
<evidence type="ECO:0000313" key="1">
    <source>
        <dbReference type="EMBL" id="PHJ17418.1"/>
    </source>
</evidence>
<organism evidence="1 2">
    <name type="scientific">Cystoisospora suis</name>
    <dbReference type="NCBI Taxonomy" id="483139"/>
    <lineage>
        <taxon>Eukaryota</taxon>
        <taxon>Sar</taxon>
        <taxon>Alveolata</taxon>
        <taxon>Apicomplexa</taxon>
        <taxon>Conoidasida</taxon>
        <taxon>Coccidia</taxon>
        <taxon>Eucoccidiorida</taxon>
        <taxon>Eimeriorina</taxon>
        <taxon>Sarcocystidae</taxon>
        <taxon>Cystoisospora</taxon>
    </lineage>
</organism>
<evidence type="ECO:0000313" key="2">
    <source>
        <dbReference type="Proteomes" id="UP000221165"/>
    </source>
</evidence>
<accession>A0A2C6KLB9</accession>
<dbReference type="Proteomes" id="UP000221165">
    <property type="component" value="Unassembled WGS sequence"/>
</dbReference>
<dbReference type="VEuPathDB" id="ToxoDB:CSUI_008760"/>